<reference evidence="3 4" key="1">
    <citation type="journal article" date="2023" name="Environ Microbiome">
        <title>A coral-associated actinobacterium mitigates coral bleaching under heat stress.</title>
        <authorList>
            <person name="Li J."/>
            <person name="Zou Y."/>
            <person name="Li Q."/>
            <person name="Zhang J."/>
            <person name="Bourne D.G."/>
            <person name="Lyu Y."/>
            <person name="Liu C."/>
            <person name="Zhang S."/>
        </authorList>
    </citation>
    <scope>NUCLEOTIDE SEQUENCE [LARGE SCALE GENOMIC DNA]</scope>
    <source>
        <strain evidence="3 4">SCSIO 13291</strain>
    </source>
</reference>
<dbReference type="Pfam" id="PF13548">
    <property type="entry name" value="DUF4126"/>
    <property type="match status" value="1"/>
</dbReference>
<feature type="transmembrane region" description="Helical" evidence="1">
    <location>
        <begin position="146"/>
        <end position="175"/>
    </location>
</feature>
<protein>
    <submittedName>
        <fullName evidence="3">DUF4126 domain-containing protein</fullName>
    </submittedName>
</protein>
<feature type="domain" description="DUF4126" evidence="2">
    <location>
        <begin position="6"/>
        <end position="169"/>
    </location>
</feature>
<evidence type="ECO:0000313" key="3">
    <source>
        <dbReference type="EMBL" id="WZW97690.1"/>
    </source>
</evidence>
<name>A0ABZ3C4D0_9ACTN</name>
<organism evidence="3 4">
    <name type="scientific">Propioniciclava soli</name>
    <dbReference type="NCBI Taxonomy" id="2775081"/>
    <lineage>
        <taxon>Bacteria</taxon>
        <taxon>Bacillati</taxon>
        <taxon>Actinomycetota</taxon>
        <taxon>Actinomycetes</taxon>
        <taxon>Propionibacteriales</taxon>
        <taxon>Propionibacteriaceae</taxon>
        <taxon>Propioniciclava</taxon>
    </lineage>
</organism>
<dbReference type="InterPro" id="IPR025196">
    <property type="entry name" value="DUF4126"/>
</dbReference>
<evidence type="ECO:0000313" key="4">
    <source>
        <dbReference type="Proteomes" id="UP001434337"/>
    </source>
</evidence>
<evidence type="ECO:0000259" key="2">
    <source>
        <dbReference type="Pfam" id="PF13548"/>
    </source>
</evidence>
<keyword evidence="1" id="KW-1133">Transmembrane helix</keyword>
<gene>
    <name evidence="3" type="ORF">PCC79_12375</name>
</gene>
<dbReference type="EMBL" id="CP115965">
    <property type="protein sequence ID" value="WZW97690.1"/>
    <property type="molecule type" value="Genomic_DNA"/>
</dbReference>
<sequence>MEMLPAAFASGWASGVNAWATVLVLGLLGRFAGIDGVPAGFQRTDVLVVVGVLCLIEVVADKIPYVDSAWDAVSTVIRPIAGAAIGALWAGATGDLTTVTLAAVGGVTALVSHLTKAGIRLAVNTSPEPVTNVAASSAGDVAVTGVATLVAVAPVAAAVVFGILLLAGLGALWYLASRIRRGWASFQRWRDRHAPTPA</sequence>
<dbReference type="RefSeq" id="WP_232548572.1">
    <property type="nucleotide sequence ID" value="NZ_CP115965.1"/>
</dbReference>
<dbReference type="Proteomes" id="UP001434337">
    <property type="component" value="Chromosome"/>
</dbReference>
<evidence type="ECO:0000256" key="1">
    <source>
        <dbReference type="SAM" id="Phobius"/>
    </source>
</evidence>
<accession>A0ABZ3C4D0</accession>
<proteinExistence type="predicted"/>
<keyword evidence="1" id="KW-0472">Membrane</keyword>
<keyword evidence="1" id="KW-0812">Transmembrane</keyword>
<keyword evidence="4" id="KW-1185">Reference proteome</keyword>